<evidence type="ECO:0000256" key="1">
    <source>
        <dbReference type="SAM" id="Coils"/>
    </source>
</evidence>
<feature type="coiled-coil region" evidence="1">
    <location>
        <begin position="124"/>
        <end position="197"/>
    </location>
</feature>
<accession>A0A9J6C4P8</accession>
<dbReference type="Proteomes" id="UP001107558">
    <property type="component" value="Chromosome 2"/>
</dbReference>
<gene>
    <name evidence="2" type="ORF">PVAND_006767</name>
</gene>
<evidence type="ECO:0000313" key="2">
    <source>
        <dbReference type="EMBL" id="KAG5676975.1"/>
    </source>
</evidence>
<organism evidence="2 3">
    <name type="scientific">Polypedilum vanderplanki</name>
    <name type="common">Sleeping chironomid midge</name>
    <dbReference type="NCBI Taxonomy" id="319348"/>
    <lineage>
        <taxon>Eukaryota</taxon>
        <taxon>Metazoa</taxon>
        <taxon>Ecdysozoa</taxon>
        <taxon>Arthropoda</taxon>
        <taxon>Hexapoda</taxon>
        <taxon>Insecta</taxon>
        <taxon>Pterygota</taxon>
        <taxon>Neoptera</taxon>
        <taxon>Endopterygota</taxon>
        <taxon>Diptera</taxon>
        <taxon>Nematocera</taxon>
        <taxon>Chironomoidea</taxon>
        <taxon>Chironomidae</taxon>
        <taxon>Chironominae</taxon>
        <taxon>Polypedilum</taxon>
        <taxon>Polypedilum</taxon>
    </lineage>
</organism>
<evidence type="ECO:0000313" key="3">
    <source>
        <dbReference type="Proteomes" id="UP001107558"/>
    </source>
</evidence>
<proteinExistence type="predicted"/>
<name>A0A9J6C4P8_POLVA</name>
<dbReference type="AlphaFoldDB" id="A0A9J6C4P8"/>
<protein>
    <submittedName>
        <fullName evidence="2">Uncharacterized protein</fullName>
    </submittedName>
</protein>
<reference evidence="2" key="1">
    <citation type="submission" date="2021-03" db="EMBL/GenBank/DDBJ databases">
        <title>Chromosome level genome of the anhydrobiotic midge Polypedilum vanderplanki.</title>
        <authorList>
            <person name="Yoshida Y."/>
            <person name="Kikawada T."/>
            <person name="Gusev O."/>
        </authorList>
    </citation>
    <scope>NUCLEOTIDE SEQUENCE</scope>
    <source>
        <strain evidence="2">NIAS01</strain>
        <tissue evidence="2">Whole body or cell culture</tissue>
    </source>
</reference>
<dbReference type="EMBL" id="JADBJN010000002">
    <property type="protein sequence ID" value="KAG5676975.1"/>
    <property type="molecule type" value="Genomic_DNA"/>
</dbReference>
<sequence length="198" mass="23639">MATSSKNTYEKKKEEYENIAQEKFNTILAAYRQIVDEINPNHFKIVDQVIGKEMKKAFDVEKAGNIFKEHLFDLIKKKFIKTWSDLDMNEKIAILEYSKDNFKFDEKWRPTNKSVEAQCNPHEMKYLLNQKEFLQRQIEFQNEQILNIVPQIEEARKHLKSFIEKRNQISLQVKQDLEKLKEAENELAIEINETIVQN</sequence>
<keyword evidence="1" id="KW-0175">Coiled coil</keyword>
<keyword evidence="3" id="KW-1185">Reference proteome</keyword>
<dbReference type="OrthoDB" id="7925836at2759"/>
<comment type="caution">
    <text evidence="2">The sequence shown here is derived from an EMBL/GenBank/DDBJ whole genome shotgun (WGS) entry which is preliminary data.</text>
</comment>